<dbReference type="InterPro" id="IPR004919">
    <property type="entry name" value="GmrSD_N"/>
</dbReference>
<dbReference type="PANTHER" id="PTHR37292:SF2">
    <property type="entry name" value="DUF262 DOMAIN-CONTAINING PROTEIN"/>
    <property type="match status" value="1"/>
</dbReference>
<proteinExistence type="predicted"/>
<dbReference type="InterPro" id="IPR040843">
    <property type="entry name" value="RAMA"/>
</dbReference>
<dbReference type="Pfam" id="PF03235">
    <property type="entry name" value="GmrSD_N"/>
    <property type="match status" value="1"/>
</dbReference>
<feature type="region of interest" description="Disordered" evidence="1">
    <location>
        <begin position="601"/>
        <end position="644"/>
    </location>
</feature>
<feature type="domain" description="GmrSD restriction endonucleases N-terminal" evidence="2">
    <location>
        <begin position="23"/>
        <end position="267"/>
    </location>
</feature>
<comment type="caution">
    <text evidence="4">The sequence shown here is derived from an EMBL/GenBank/DDBJ whole genome shotgun (WGS) entry which is preliminary data.</text>
</comment>
<dbReference type="AlphaFoldDB" id="A0A853EZG6"/>
<dbReference type="Pfam" id="PF18755">
    <property type="entry name" value="RAMA"/>
    <property type="match status" value="1"/>
</dbReference>
<evidence type="ECO:0000259" key="2">
    <source>
        <dbReference type="Pfam" id="PF03235"/>
    </source>
</evidence>
<dbReference type="Proteomes" id="UP000561011">
    <property type="component" value="Unassembled WGS sequence"/>
</dbReference>
<evidence type="ECO:0000313" key="4">
    <source>
        <dbReference type="EMBL" id="NYS94208.1"/>
    </source>
</evidence>
<keyword evidence="5" id="KW-1185">Reference proteome</keyword>
<name>A0A853EZG6_9MICO</name>
<dbReference type="PANTHER" id="PTHR37292">
    <property type="entry name" value="VNG6097C"/>
    <property type="match status" value="1"/>
</dbReference>
<organism evidence="4 5">
    <name type="scientific">Sanguibacter inulinus</name>
    <dbReference type="NCBI Taxonomy" id="60922"/>
    <lineage>
        <taxon>Bacteria</taxon>
        <taxon>Bacillati</taxon>
        <taxon>Actinomycetota</taxon>
        <taxon>Actinomycetes</taxon>
        <taxon>Micrococcales</taxon>
        <taxon>Sanguibacteraceae</taxon>
        <taxon>Sanguibacter</taxon>
    </lineage>
</organism>
<accession>A0A853EZG6</accession>
<feature type="domain" description="RAMA" evidence="3">
    <location>
        <begin position="649"/>
        <end position="735"/>
    </location>
</feature>
<evidence type="ECO:0000313" key="5">
    <source>
        <dbReference type="Proteomes" id="UP000561011"/>
    </source>
</evidence>
<sequence length="740" mass="83279">MHNTGREGSGTTLMAYQTPLTIKETLEKISQRSFVLPAIQRELVWAQEPERMTKLFDSLLRGYPIGTFLFWRVTPENSRSFHFYEFMREWHELKQRHNERLHVSTPRELTAILDGQQRLTSLNVGLYGSLAHKLPNRRRDSAGAYPEKRLFVDLKFEPSEDDDVHYRFEFLTDEQARRSGESHWYRVGDILDLEEPGEPVYDYVERHALTGNRNAFRVLSRLWKAVHEDGVVSYFEEKQQDLSKVLDIFVRVNSGGIALTKSDLLLSIATAQFTLRDAREEIHRLVDDLNATQPGFKITKDLVLKAGLVLTDISDIGFRVESFTADNMKILDSQWEDVEDALRTGVHLLASFGFSESTLPASSVLIPLADYIHSRGLTSSYVTSAVPAVRADRERVRSWTIRTILRPGVWGSGLDGLLRSLHQCISETSGAFPLDAIETAMARRGKSLAFDDALIDDLLDTPYKHKRMFALQTLLYDWVDPRNQFHIDHIFPRSLSTAARLRAQGVSASAVDDIRDKVERLANLQLMSGPENSQKRAQLPATWAREHFPDAAAREAWLAGHDLHGIPEDFHAFLGFYERRRSILRRRLVELLGGYTRDGATHNIETRLPRPTKPQALEDSRPRTPSPPLPGWSGETAPPAPPRYSPLYGGASKRSYGVGVSDLLALGRLQPGATLRGRYHGQTISVTVSADGRLEAGGKSYSSPSAAAVALTHQPSANGWIFWHTEDGTRIADLRPGFGT</sequence>
<gene>
    <name evidence="4" type="ORF">HZZ10_11855</name>
</gene>
<reference evidence="4 5" key="1">
    <citation type="submission" date="2020-07" db="EMBL/GenBank/DDBJ databases">
        <title>MOT database genomes.</title>
        <authorList>
            <person name="Joseph S."/>
            <person name="Aduse-Opoku J."/>
            <person name="Hashim A."/>
            <person name="Wade W."/>
            <person name="Curtis M."/>
        </authorList>
    </citation>
    <scope>NUCLEOTIDE SEQUENCE [LARGE SCALE GENOMIC DNA]</scope>
    <source>
        <strain evidence="4 5">DSM 100099</strain>
    </source>
</reference>
<evidence type="ECO:0000256" key="1">
    <source>
        <dbReference type="SAM" id="MobiDB-lite"/>
    </source>
</evidence>
<evidence type="ECO:0000259" key="3">
    <source>
        <dbReference type="Pfam" id="PF18755"/>
    </source>
</evidence>
<dbReference type="EMBL" id="JACBYE010000028">
    <property type="protein sequence ID" value="NYS94208.1"/>
    <property type="molecule type" value="Genomic_DNA"/>
</dbReference>
<protein>
    <submittedName>
        <fullName evidence="4">DUF262 domain-containing protein</fullName>
    </submittedName>
</protein>